<proteinExistence type="predicted"/>
<reference evidence="2 3" key="1">
    <citation type="submission" date="2016-08" db="EMBL/GenBank/DDBJ databases">
        <authorList>
            <consortium name="Lentinula edodes genome sequencing consortium"/>
            <person name="Sakamoto Y."/>
            <person name="Nakade K."/>
            <person name="Sato S."/>
            <person name="Yoshida Y."/>
            <person name="Miyazaki K."/>
            <person name="Natsume S."/>
            <person name="Konno N."/>
        </authorList>
    </citation>
    <scope>NUCLEOTIDE SEQUENCE [LARGE SCALE GENOMIC DNA]</scope>
    <source>
        <strain evidence="2 3">NBRC 111202</strain>
    </source>
</reference>
<feature type="region of interest" description="Disordered" evidence="1">
    <location>
        <begin position="68"/>
        <end position="89"/>
    </location>
</feature>
<comment type="caution">
    <text evidence="2">The sequence shown here is derived from an EMBL/GenBank/DDBJ whole genome shotgun (WGS) entry which is preliminary data.</text>
</comment>
<keyword evidence="3" id="KW-1185">Reference proteome</keyword>
<reference evidence="2 3" key="2">
    <citation type="submission" date="2017-02" db="EMBL/GenBank/DDBJ databases">
        <title>A genome survey and senescence transcriptome analysis in Lentinula edodes.</title>
        <authorList>
            <person name="Sakamoto Y."/>
            <person name="Nakade K."/>
            <person name="Sato S."/>
            <person name="Yoshida Y."/>
            <person name="Miyazaki K."/>
            <person name="Natsume S."/>
            <person name="Konno N."/>
        </authorList>
    </citation>
    <scope>NUCLEOTIDE SEQUENCE [LARGE SCALE GENOMIC DNA]</scope>
    <source>
        <strain evidence="2 3">NBRC 111202</strain>
    </source>
</reference>
<sequence>MPTFDCMTENPYTITHTHKQITLLVSSLNLYKREPTIQQCLPSILDEIPKNSLQNSLTFDYLLGMTTPMSPPTSTPRKPSSAPRSHSVPLPVEKQLELINLLRMEIGDQTWQFDAGRVAHMLSPKKLKPESPWSHENGGYTADPLDLPSTDDFHYLVDDLDVQAAFEARFSKHKFDYHSPSSIGERSHYDPLVCFLNECVADW</sequence>
<name>A0A1Q3ENU3_LENED</name>
<gene>
    <name evidence="2" type="ORF">LENED_010964</name>
</gene>
<dbReference type="EMBL" id="BDGU01000809">
    <property type="protein sequence ID" value="GAW08861.1"/>
    <property type="molecule type" value="Genomic_DNA"/>
</dbReference>
<evidence type="ECO:0000256" key="1">
    <source>
        <dbReference type="SAM" id="MobiDB-lite"/>
    </source>
</evidence>
<evidence type="ECO:0000313" key="2">
    <source>
        <dbReference type="EMBL" id="GAW08861.1"/>
    </source>
</evidence>
<protein>
    <submittedName>
        <fullName evidence="2">Uncharacterized protein</fullName>
    </submittedName>
</protein>
<dbReference type="AlphaFoldDB" id="A0A1Q3ENU3"/>
<accession>A0A1Q3ENU3</accession>
<feature type="compositionally biased region" description="Low complexity" evidence="1">
    <location>
        <begin position="75"/>
        <end position="85"/>
    </location>
</feature>
<dbReference type="Proteomes" id="UP000188533">
    <property type="component" value="Unassembled WGS sequence"/>
</dbReference>
<evidence type="ECO:0000313" key="3">
    <source>
        <dbReference type="Proteomes" id="UP000188533"/>
    </source>
</evidence>
<organism evidence="2 3">
    <name type="scientific">Lentinula edodes</name>
    <name type="common">Shiitake mushroom</name>
    <name type="synonym">Lentinus edodes</name>
    <dbReference type="NCBI Taxonomy" id="5353"/>
    <lineage>
        <taxon>Eukaryota</taxon>
        <taxon>Fungi</taxon>
        <taxon>Dikarya</taxon>
        <taxon>Basidiomycota</taxon>
        <taxon>Agaricomycotina</taxon>
        <taxon>Agaricomycetes</taxon>
        <taxon>Agaricomycetidae</taxon>
        <taxon>Agaricales</taxon>
        <taxon>Marasmiineae</taxon>
        <taxon>Omphalotaceae</taxon>
        <taxon>Lentinula</taxon>
    </lineage>
</organism>